<name>A0A5C8NHC0_9ACTN</name>
<dbReference type="InterPro" id="IPR007848">
    <property type="entry name" value="Small_mtfrase_dom"/>
</dbReference>
<dbReference type="OrthoDB" id="9764961at2"/>
<keyword evidence="1 4" id="KW-0489">Methyltransferase</keyword>
<dbReference type="InterPro" id="IPR029063">
    <property type="entry name" value="SAM-dependent_MTases_sf"/>
</dbReference>
<dbReference type="Pfam" id="PF05175">
    <property type="entry name" value="MTS"/>
    <property type="match status" value="1"/>
</dbReference>
<dbReference type="SUPFAM" id="SSF53335">
    <property type="entry name" value="S-adenosyl-L-methionine-dependent methyltransferases"/>
    <property type="match status" value="1"/>
</dbReference>
<dbReference type="PANTHER" id="PTHR47816:SF4">
    <property type="entry name" value="RIBOSOMAL RNA SMALL SUBUNIT METHYLTRANSFERASE C"/>
    <property type="match status" value="1"/>
</dbReference>
<feature type="domain" description="Methyltransferase small" evidence="3">
    <location>
        <begin position="7"/>
        <end position="168"/>
    </location>
</feature>
<accession>A0A5C8NHC0</accession>
<dbReference type="GO" id="GO:0008757">
    <property type="term" value="F:S-adenosylmethionine-dependent methyltransferase activity"/>
    <property type="evidence" value="ECO:0007669"/>
    <property type="project" value="InterPro"/>
</dbReference>
<gene>
    <name evidence="4" type="ORF">FHP06_12215</name>
</gene>
<comment type="caution">
    <text evidence="4">The sequence shown here is derived from an EMBL/GenBank/DDBJ whole genome shotgun (WGS) entry which is preliminary data.</text>
</comment>
<evidence type="ECO:0000256" key="2">
    <source>
        <dbReference type="ARBA" id="ARBA00022679"/>
    </source>
</evidence>
<evidence type="ECO:0000313" key="5">
    <source>
        <dbReference type="Proteomes" id="UP000321571"/>
    </source>
</evidence>
<dbReference type="InterPro" id="IPR046977">
    <property type="entry name" value="RsmC/RlmG"/>
</dbReference>
<evidence type="ECO:0000313" key="4">
    <source>
        <dbReference type="EMBL" id="TXL58119.1"/>
    </source>
</evidence>
<dbReference type="Gene3D" id="3.40.50.150">
    <property type="entry name" value="Vaccinia Virus protein VP39"/>
    <property type="match status" value="1"/>
</dbReference>
<keyword evidence="5" id="KW-1185">Reference proteome</keyword>
<dbReference type="Proteomes" id="UP000321571">
    <property type="component" value="Unassembled WGS sequence"/>
</dbReference>
<protein>
    <submittedName>
        <fullName evidence="4">Methyltransferase</fullName>
    </submittedName>
</protein>
<evidence type="ECO:0000259" key="3">
    <source>
        <dbReference type="Pfam" id="PF05175"/>
    </source>
</evidence>
<organism evidence="4 5">
    <name type="scientific">Aeromicrobium terrae</name>
    <dbReference type="NCBI Taxonomy" id="2498846"/>
    <lineage>
        <taxon>Bacteria</taxon>
        <taxon>Bacillati</taxon>
        <taxon>Actinomycetota</taxon>
        <taxon>Actinomycetes</taxon>
        <taxon>Propionibacteriales</taxon>
        <taxon>Nocardioidaceae</taxon>
        <taxon>Aeromicrobium</taxon>
    </lineage>
</organism>
<dbReference type="GO" id="GO:0032259">
    <property type="term" value="P:methylation"/>
    <property type="evidence" value="ECO:0007669"/>
    <property type="project" value="UniProtKB-KW"/>
</dbReference>
<reference evidence="4 5" key="1">
    <citation type="submission" date="2019-06" db="EMBL/GenBank/DDBJ databases">
        <title>Aeromicrobium sp. nov., isolated from a maize field.</title>
        <authorList>
            <person name="Lin S.-Y."/>
            <person name="Tsai C.-F."/>
            <person name="Young C.-C."/>
        </authorList>
    </citation>
    <scope>NUCLEOTIDE SEQUENCE [LARGE SCALE GENOMIC DNA]</scope>
    <source>
        <strain evidence="4 5">CC-CFT486</strain>
    </source>
</reference>
<dbReference type="PANTHER" id="PTHR47816">
    <property type="entry name" value="RIBOSOMAL RNA SMALL SUBUNIT METHYLTRANSFERASE C"/>
    <property type="match status" value="1"/>
</dbReference>
<dbReference type="EMBL" id="VDUX01000005">
    <property type="protein sequence ID" value="TXL58119.1"/>
    <property type="molecule type" value="Genomic_DNA"/>
</dbReference>
<keyword evidence="2 4" id="KW-0808">Transferase</keyword>
<proteinExistence type="predicted"/>
<evidence type="ECO:0000256" key="1">
    <source>
        <dbReference type="ARBA" id="ARBA00022603"/>
    </source>
</evidence>
<sequence>MTAWGHELTMTTATGVFARDGLDRATDVLLRHDEPPSGTVLDLGSGWGAIACAVAATGATVWAVDVNERALELTRLNAERAGLAVTAGRPEEVPDDVRFDAIWSNPPIRVGKDALHELLLTWLPRLTDDGEARLVVGKNLGADSLQRWLADQGWPTDRVASERGFRVLRTRRG</sequence>
<dbReference type="CDD" id="cd02440">
    <property type="entry name" value="AdoMet_MTases"/>
    <property type="match status" value="1"/>
</dbReference>
<dbReference type="AlphaFoldDB" id="A0A5C8NHC0"/>